<dbReference type="EMBL" id="MT141269">
    <property type="protein sequence ID" value="QJA57369.1"/>
    <property type="molecule type" value="Genomic_DNA"/>
</dbReference>
<proteinExistence type="predicted"/>
<gene>
    <name evidence="3" type="ORF">MM415A00851_0014</name>
    <name evidence="2" type="ORF">MM415B01657_0012</name>
</gene>
<keyword evidence="1" id="KW-0812">Transmembrane</keyword>
<feature type="transmembrane region" description="Helical" evidence="1">
    <location>
        <begin position="6"/>
        <end position="24"/>
    </location>
</feature>
<keyword evidence="1" id="KW-0472">Membrane</keyword>
<reference evidence="2" key="1">
    <citation type="submission" date="2020-03" db="EMBL/GenBank/DDBJ databases">
        <title>The deep terrestrial virosphere.</title>
        <authorList>
            <person name="Holmfeldt K."/>
            <person name="Nilsson E."/>
            <person name="Simone D."/>
            <person name="Lopez-Fernandez M."/>
            <person name="Wu X."/>
            <person name="de Brujin I."/>
            <person name="Lundin D."/>
            <person name="Andersson A."/>
            <person name="Bertilsson S."/>
            <person name="Dopson M."/>
        </authorList>
    </citation>
    <scope>NUCLEOTIDE SEQUENCE</scope>
    <source>
        <strain evidence="3">MM415A00851</strain>
        <strain evidence="2">MM415B01657</strain>
    </source>
</reference>
<evidence type="ECO:0000256" key="1">
    <source>
        <dbReference type="SAM" id="Phobius"/>
    </source>
</evidence>
<sequence>MRNFDWFIFYGFISVRLIWIRIMFFNHGISLDKTPLRFSERYGYHKYLRLPYGWRISILKAKT</sequence>
<protein>
    <submittedName>
        <fullName evidence="2">Uncharacterized protein</fullName>
    </submittedName>
</protein>
<dbReference type="AlphaFoldDB" id="A0A6M3IIQ7"/>
<name>A0A6M3IIQ7_9ZZZZ</name>
<evidence type="ECO:0000313" key="2">
    <source>
        <dbReference type="EMBL" id="QJA57369.1"/>
    </source>
</evidence>
<accession>A0A6M3IIQ7</accession>
<dbReference type="EMBL" id="MT142388">
    <property type="protein sequence ID" value="QJA79610.1"/>
    <property type="molecule type" value="Genomic_DNA"/>
</dbReference>
<evidence type="ECO:0000313" key="3">
    <source>
        <dbReference type="EMBL" id="QJA79610.1"/>
    </source>
</evidence>
<organism evidence="2">
    <name type="scientific">viral metagenome</name>
    <dbReference type="NCBI Taxonomy" id="1070528"/>
    <lineage>
        <taxon>unclassified sequences</taxon>
        <taxon>metagenomes</taxon>
        <taxon>organismal metagenomes</taxon>
    </lineage>
</organism>
<keyword evidence="1" id="KW-1133">Transmembrane helix</keyword>